<keyword evidence="3 11" id="KW-1134">Transmembrane beta strand</keyword>
<dbReference type="PANTHER" id="PTHR32552">
    <property type="entry name" value="FERRICHROME IRON RECEPTOR-RELATED"/>
    <property type="match status" value="1"/>
</dbReference>
<dbReference type="HOGENOM" id="CLU_008287_18_3_6"/>
<evidence type="ECO:0000259" key="14">
    <source>
        <dbReference type="Pfam" id="PF07715"/>
    </source>
</evidence>
<dbReference type="Gene3D" id="2.170.130.10">
    <property type="entry name" value="TonB-dependent receptor, plug domain"/>
    <property type="match status" value="1"/>
</dbReference>
<keyword evidence="5 11" id="KW-0812">Transmembrane</keyword>
<name>W0DQB5_9GAMM</name>
<comment type="subcellular location">
    <subcellularLocation>
        <location evidence="1 11">Cell outer membrane</location>
        <topology evidence="1 11">Multi-pass membrane protein</topology>
    </subcellularLocation>
</comment>
<dbReference type="Proteomes" id="UP000005289">
    <property type="component" value="Chromosome"/>
</dbReference>
<evidence type="ECO:0000256" key="2">
    <source>
        <dbReference type="ARBA" id="ARBA00022448"/>
    </source>
</evidence>
<keyword evidence="2 11" id="KW-0813">Transport</keyword>
<proteinExistence type="inferred from homology"/>
<dbReference type="Pfam" id="PF07715">
    <property type="entry name" value="Plug"/>
    <property type="match status" value="1"/>
</dbReference>
<evidence type="ECO:0000256" key="10">
    <source>
        <dbReference type="ARBA" id="ARBA00023237"/>
    </source>
</evidence>
<dbReference type="InterPro" id="IPR036942">
    <property type="entry name" value="Beta-barrel_TonB_sf"/>
</dbReference>
<evidence type="ECO:0000256" key="11">
    <source>
        <dbReference type="PROSITE-ProRule" id="PRU01360"/>
    </source>
</evidence>
<dbReference type="Pfam" id="PF00593">
    <property type="entry name" value="TonB_dep_Rec_b-barrel"/>
    <property type="match status" value="1"/>
</dbReference>
<feature type="domain" description="TonB-dependent receptor-like beta-barrel" evidence="13">
    <location>
        <begin position="195"/>
        <end position="653"/>
    </location>
</feature>
<keyword evidence="10 11" id="KW-0998">Cell outer membrane</keyword>
<dbReference type="PROSITE" id="PS52016">
    <property type="entry name" value="TONB_DEPENDENT_REC_3"/>
    <property type="match status" value="1"/>
</dbReference>
<dbReference type="KEGG" id="tti:THITH_13275"/>
<dbReference type="SUPFAM" id="SSF56935">
    <property type="entry name" value="Porins"/>
    <property type="match status" value="1"/>
</dbReference>
<dbReference type="InterPro" id="IPR039426">
    <property type="entry name" value="TonB-dep_rcpt-like"/>
</dbReference>
<comment type="similarity">
    <text evidence="11 12">Belongs to the TonB-dependent receptor family.</text>
</comment>
<dbReference type="InterPro" id="IPR000531">
    <property type="entry name" value="Beta-barrel_TonB"/>
</dbReference>
<evidence type="ECO:0000259" key="13">
    <source>
        <dbReference type="Pfam" id="PF00593"/>
    </source>
</evidence>
<organism evidence="15 16">
    <name type="scientific">Thioalkalivibrio paradoxus ARh 1</name>
    <dbReference type="NCBI Taxonomy" id="713585"/>
    <lineage>
        <taxon>Bacteria</taxon>
        <taxon>Pseudomonadati</taxon>
        <taxon>Pseudomonadota</taxon>
        <taxon>Gammaproteobacteria</taxon>
        <taxon>Chromatiales</taxon>
        <taxon>Ectothiorhodospiraceae</taxon>
        <taxon>Thioalkalivibrio</taxon>
    </lineage>
</organism>
<evidence type="ECO:0000256" key="4">
    <source>
        <dbReference type="ARBA" id="ARBA00022496"/>
    </source>
</evidence>
<evidence type="ECO:0000256" key="9">
    <source>
        <dbReference type="ARBA" id="ARBA00023136"/>
    </source>
</evidence>
<evidence type="ECO:0000256" key="12">
    <source>
        <dbReference type="RuleBase" id="RU003357"/>
    </source>
</evidence>
<evidence type="ECO:0000256" key="3">
    <source>
        <dbReference type="ARBA" id="ARBA00022452"/>
    </source>
</evidence>
<dbReference type="GO" id="GO:0009279">
    <property type="term" value="C:cell outer membrane"/>
    <property type="evidence" value="ECO:0007669"/>
    <property type="project" value="UniProtKB-SubCell"/>
</dbReference>
<sequence>MPRHCKRIQPGWIMLGLTVLWMPQAIAGERLDEVTVTGTREAQAVEETPAAVSVIDASEISEARPTHPSELMSRVPGVHVNVTGGEGHMTAIRQPITTAPVYLFLEDGIPTRSTGFFNHNALYEVNLPQAGGVEVLRGPGTALYGSDAIGGVVNVLTRPAPLHPEAEIQLDVGEYGYTRLMGSAGNTWDGDGLRADLNLTRTDGWRDGTGYDRQSLNLRWDRFLDSGAVLKTVIAGSRIDQDTAGSSRLSREDYEQRPTRNYTPISFRKVGALRASTAYERETADSLLSVTSYLRQNTMDLMPNWTLNFDPYVSETENLSAGLLLRHRRDFEPMRARVIVGADFDYSPGSRVERHIETTRDGPVFTDYTVGERIYEYDVTFMSASPYVHLESSPSEHLRLSAGLRYDRMRYDYKDRLDTPPSERHRRPESTQVDFESWSPKLGATYAFHPRLSGFAAYRHAFRAPSEGQLFRPGTAVGSVDLDPVKADSYELGLRGRIGEGIDFELTLYQLDKRDDIVRFTDTATGVPETTNAGRTRHRGVEVGVGSDLGQALRLDVALSHSRHTFEEWSPRTGLDFAGNEMSSAPRLVASTRLGYRPAWLQGLHGELEWERVGRYWMDDENTTRYRGHDLVHLRMAYRIGDDLEVFGRVHNLTDERYATSSAFTQARGEELAPGLPRTVYAGVRYRFQ</sequence>
<dbReference type="Gene3D" id="2.40.170.20">
    <property type="entry name" value="TonB-dependent receptor, beta-barrel domain"/>
    <property type="match status" value="1"/>
</dbReference>
<gene>
    <name evidence="15" type="ORF">THITH_13275</name>
</gene>
<evidence type="ECO:0000313" key="15">
    <source>
        <dbReference type="EMBL" id="AHE99070.1"/>
    </source>
</evidence>
<dbReference type="InterPro" id="IPR012910">
    <property type="entry name" value="Plug_dom"/>
</dbReference>
<dbReference type="STRING" id="713585.THITH_13275"/>
<keyword evidence="6" id="KW-0408">Iron</keyword>
<keyword evidence="9 11" id="KW-0472">Membrane</keyword>
<accession>W0DQB5</accession>
<dbReference type="OrthoDB" id="9815954at2"/>
<dbReference type="GO" id="GO:0006826">
    <property type="term" value="P:iron ion transport"/>
    <property type="evidence" value="ECO:0007669"/>
    <property type="project" value="UniProtKB-KW"/>
</dbReference>
<evidence type="ECO:0000313" key="16">
    <source>
        <dbReference type="Proteomes" id="UP000005289"/>
    </source>
</evidence>
<keyword evidence="7" id="KW-0406">Ion transport</keyword>
<dbReference type="CDD" id="cd01347">
    <property type="entry name" value="ligand_gated_channel"/>
    <property type="match status" value="1"/>
</dbReference>
<keyword evidence="4" id="KW-0410">Iron transport</keyword>
<evidence type="ECO:0000256" key="8">
    <source>
        <dbReference type="ARBA" id="ARBA00023077"/>
    </source>
</evidence>
<dbReference type="RefSeq" id="WP_006748976.1">
    <property type="nucleotide sequence ID" value="NZ_CP007029.1"/>
</dbReference>
<keyword evidence="15" id="KW-0675">Receptor</keyword>
<keyword evidence="8 12" id="KW-0798">TonB box</keyword>
<evidence type="ECO:0000256" key="5">
    <source>
        <dbReference type="ARBA" id="ARBA00022692"/>
    </source>
</evidence>
<dbReference type="EMBL" id="CP007029">
    <property type="protein sequence ID" value="AHE99070.1"/>
    <property type="molecule type" value="Genomic_DNA"/>
</dbReference>
<reference evidence="15 16" key="1">
    <citation type="submission" date="2013-12" db="EMBL/GenBank/DDBJ databases">
        <authorList>
            <consortium name="DOE Joint Genome Institute"/>
            <person name="Muyzer G."/>
            <person name="Huntemann M."/>
            <person name="Han J."/>
            <person name="Chen A."/>
            <person name="Kyrpides N."/>
            <person name="Mavromatis K."/>
            <person name="Markowitz V."/>
            <person name="Palaniappan K."/>
            <person name="Ivanova N."/>
            <person name="Schaumberg A."/>
            <person name="Pati A."/>
            <person name="Liolios K."/>
            <person name="Nordberg H.P."/>
            <person name="Cantor M.N."/>
            <person name="Hua S.X."/>
            <person name="Woyke T."/>
        </authorList>
    </citation>
    <scope>NUCLEOTIDE SEQUENCE [LARGE SCALE GENOMIC DNA]</scope>
    <source>
        <strain evidence="15 16">ARh 1</strain>
    </source>
</reference>
<evidence type="ECO:0000256" key="1">
    <source>
        <dbReference type="ARBA" id="ARBA00004571"/>
    </source>
</evidence>
<feature type="domain" description="TonB-dependent receptor plug" evidence="14">
    <location>
        <begin position="45"/>
        <end position="152"/>
    </location>
</feature>
<dbReference type="AlphaFoldDB" id="W0DQB5"/>
<dbReference type="PANTHER" id="PTHR32552:SF81">
    <property type="entry name" value="TONB-DEPENDENT OUTER MEMBRANE RECEPTOR"/>
    <property type="match status" value="1"/>
</dbReference>
<dbReference type="InterPro" id="IPR037066">
    <property type="entry name" value="Plug_dom_sf"/>
</dbReference>
<evidence type="ECO:0000256" key="7">
    <source>
        <dbReference type="ARBA" id="ARBA00023065"/>
    </source>
</evidence>
<protein>
    <submittedName>
        <fullName evidence="15">TonB-denpendent receptor</fullName>
    </submittedName>
</protein>
<evidence type="ECO:0000256" key="6">
    <source>
        <dbReference type="ARBA" id="ARBA00023004"/>
    </source>
</evidence>
<keyword evidence="16" id="KW-1185">Reference proteome</keyword>